<dbReference type="RefSeq" id="WP_011320811.1">
    <property type="nucleotide sequence ID" value="NZ_JACKZP010000001.1"/>
</dbReference>
<evidence type="ECO:0000256" key="1">
    <source>
        <dbReference type="SAM" id="SignalP"/>
    </source>
</evidence>
<evidence type="ECO:0000313" key="2">
    <source>
        <dbReference type="EMBL" id="MBC1300386.1"/>
    </source>
</evidence>
<gene>
    <name evidence="2" type="ORF">GNE12_00465</name>
</gene>
<keyword evidence="1" id="KW-0732">Signal</keyword>
<organism evidence="2 3">
    <name type="scientific">Trichormus variabilis N2B</name>
    <dbReference type="NCBI Taxonomy" id="2681315"/>
    <lineage>
        <taxon>Bacteria</taxon>
        <taxon>Bacillati</taxon>
        <taxon>Cyanobacteriota</taxon>
        <taxon>Cyanophyceae</taxon>
        <taxon>Nostocales</taxon>
        <taxon>Nostocaceae</taxon>
        <taxon>Trichormus</taxon>
    </lineage>
</organism>
<dbReference type="NCBIfam" id="TIGR02595">
    <property type="entry name" value="PEP_CTERM"/>
    <property type="match status" value="1"/>
</dbReference>
<dbReference type="InterPro" id="IPR013424">
    <property type="entry name" value="Ice-binding_C"/>
</dbReference>
<sequence length="175" mass="18953">MKFGSQLVLTAVSLVLGLASVEVKPASAALVNYAFTVNSPTKTGSGLFRFDDSTLVNGEAIVQSLSFQFAGESTIYTEQDDPEYPGFPIVFLNNFSTGQISFALDYQFDDQANPGSFIRYEIAGEDFTIYSVNDPNAELISGTVSYTKVPEPAMLGGLVLVGTVTFMKKKKLVMR</sequence>
<feature type="signal peptide" evidence="1">
    <location>
        <begin position="1"/>
        <end position="28"/>
    </location>
</feature>
<keyword evidence="3" id="KW-1185">Reference proteome</keyword>
<reference evidence="2 3" key="1">
    <citation type="submission" date="2019-11" db="EMBL/GenBank/DDBJ databases">
        <title>Comparison of genomes from free-living endosymbiotic cyanobacteria isolated from Azolla.</title>
        <authorList>
            <person name="Thiel T."/>
            <person name="Pratte B."/>
        </authorList>
    </citation>
    <scope>NUCLEOTIDE SEQUENCE [LARGE SCALE GENOMIC DNA]</scope>
    <source>
        <strain evidence="2 3">N2B</strain>
    </source>
</reference>
<accession>A0ABR6S2D6</accession>
<proteinExistence type="predicted"/>
<dbReference type="EMBL" id="JACKZP010000001">
    <property type="protein sequence ID" value="MBC1300386.1"/>
    <property type="molecule type" value="Genomic_DNA"/>
</dbReference>
<dbReference type="Proteomes" id="UP000570851">
    <property type="component" value="Unassembled WGS sequence"/>
</dbReference>
<dbReference type="GeneID" id="58721677"/>
<protein>
    <submittedName>
        <fullName evidence="2">PEP-CTERM sorting domain-containing protein</fullName>
    </submittedName>
</protein>
<name>A0ABR6S2D6_ANAVA</name>
<feature type="chain" id="PRO_5046696850" evidence="1">
    <location>
        <begin position="29"/>
        <end position="175"/>
    </location>
</feature>
<evidence type="ECO:0000313" key="3">
    <source>
        <dbReference type="Proteomes" id="UP000570851"/>
    </source>
</evidence>
<comment type="caution">
    <text evidence="2">The sequence shown here is derived from an EMBL/GenBank/DDBJ whole genome shotgun (WGS) entry which is preliminary data.</text>
</comment>